<dbReference type="InterPro" id="IPR016956">
    <property type="entry name" value="YdjM"/>
</dbReference>
<comment type="caution">
    <text evidence="2">The sequence shown here is derived from an EMBL/GenBank/DDBJ whole genome shotgun (WGS) entry which is preliminary data.</text>
</comment>
<dbReference type="PANTHER" id="PTHR35531">
    <property type="entry name" value="INNER MEMBRANE PROTEIN YBCI-RELATED"/>
    <property type="match status" value="1"/>
</dbReference>
<gene>
    <name evidence="2" type="ORF">SAMN05444126_1156</name>
</gene>
<sequence length="152" mass="16224">MNYTAHVVTAAAGLTAAASYGWMPDLSVWIITGTAAGALLPDIDAARSWIGRRIPVLSHAVSFLFGHRGVTHSILPVAALIAAASVYSSGFLTGLTFGYAMHVACDMFSKAGVPLFAPFITKRFAIPLYRTGGMSEYVIVMASLYGLYVYWP</sequence>
<name>A0A1H9ULF1_9BACI</name>
<dbReference type="PIRSF" id="PIRSF030780">
    <property type="entry name" value="Md_memb_hyd_prd"/>
    <property type="match status" value="1"/>
</dbReference>
<proteinExistence type="predicted"/>
<dbReference type="Pfam" id="PF04307">
    <property type="entry name" value="YdjM"/>
    <property type="match status" value="1"/>
</dbReference>
<keyword evidence="1" id="KW-0812">Transmembrane</keyword>
<keyword evidence="1" id="KW-0472">Membrane</keyword>
<keyword evidence="3" id="KW-1185">Reference proteome</keyword>
<keyword evidence="1" id="KW-1133">Transmembrane helix</keyword>
<organism evidence="2 3">
    <name type="scientific">Salisediminibacterium halotolerans</name>
    <dbReference type="NCBI Taxonomy" id="517425"/>
    <lineage>
        <taxon>Bacteria</taxon>
        <taxon>Bacillati</taxon>
        <taxon>Bacillota</taxon>
        <taxon>Bacilli</taxon>
        <taxon>Bacillales</taxon>
        <taxon>Bacillaceae</taxon>
        <taxon>Salisediminibacterium</taxon>
    </lineage>
</organism>
<evidence type="ECO:0000256" key="1">
    <source>
        <dbReference type="SAM" id="Phobius"/>
    </source>
</evidence>
<dbReference type="RefSeq" id="WP_093073121.1">
    <property type="nucleotide sequence ID" value="NZ_FOGV01000015.1"/>
</dbReference>
<protein>
    <submittedName>
        <fullName evidence="2">Inner membrane protein</fullName>
    </submittedName>
</protein>
<evidence type="ECO:0000313" key="3">
    <source>
        <dbReference type="Proteomes" id="UP000199318"/>
    </source>
</evidence>
<dbReference type="AlphaFoldDB" id="A0A1H9ULF1"/>
<feature type="transmembrane region" description="Helical" evidence="1">
    <location>
        <begin position="133"/>
        <end position="151"/>
    </location>
</feature>
<dbReference type="InterPro" id="IPR007404">
    <property type="entry name" value="YdjM-like"/>
</dbReference>
<dbReference type="EMBL" id="FOGV01000015">
    <property type="protein sequence ID" value="SES10295.1"/>
    <property type="molecule type" value="Genomic_DNA"/>
</dbReference>
<dbReference type="PANTHER" id="PTHR35531:SF1">
    <property type="entry name" value="INNER MEMBRANE PROTEIN YBCI-RELATED"/>
    <property type="match status" value="1"/>
</dbReference>
<dbReference type="OrthoDB" id="5459053at2"/>
<evidence type="ECO:0000313" key="2">
    <source>
        <dbReference type="EMBL" id="SES10295.1"/>
    </source>
</evidence>
<accession>A0A1H9ULF1</accession>
<reference evidence="3" key="1">
    <citation type="submission" date="2016-10" db="EMBL/GenBank/DDBJ databases">
        <authorList>
            <person name="de Groot N.N."/>
        </authorList>
    </citation>
    <scope>NUCLEOTIDE SEQUENCE [LARGE SCALE GENOMIC DNA]</scope>
    <source>
        <strain evidence="3">10nlg</strain>
    </source>
</reference>
<dbReference type="Proteomes" id="UP000199318">
    <property type="component" value="Unassembled WGS sequence"/>
</dbReference>